<dbReference type="PANTHER" id="PTHR47723:SF19">
    <property type="entry name" value="POLYNUCLEOTIDYL TRANSFERASE, RIBONUCLEASE H-LIKE SUPERFAMILY PROTEIN"/>
    <property type="match status" value="1"/>
</dbReference>
<dbReference type="EMBL" id="CAEKKB010000002">
    <property type="protein sequence ID" value="CAB4298452.1"/>
    <property type="molecule type" value="Genomic_DNA"/>
</dbReference>
<dbReference type="OrthoDB" id="1749524at2759"/>
<dbReference type="AlphaFoldDB" id="A0A6J5WFN6"/>
<dbReference type="InterPro" id="IPR053151">
    <property type="entry name" value="RNase_H-like"/>
</dbReference>
<organism evidence="2 4">
    <name type="scientific">Prunus armeniaca</name>
    <name type="common">Apricot</name>
    <name type="synonym">Armeniaca vulgaris</name>
    <dbReference type="NCBI Taxonomy" id="36596"/>
    <lineage>
        <taxon>Eukaryota</taxon>
        <taxon>Viridiplantae</taxon>
        <taxon>Streptophyta</taxon>
        <taxon>Embryophyta</taxon>
        <taxon>Tracheophyta</taxon>
        <taxon>Spermatophyta</taxon>
        <taxon>Magnoliopsida</taxon>
        <taxon>eudicotyledons</taxon>
        <taxon>Gunneridae</taxon>
        <taxon>Pentapetalae</taxon>
        <taxon>rosids</taxon>
        <taxon>fabids</taxon>
        <taxon>Rosales</taxon>
        <taxon>Rosaceae</taxon>
        <taxon>Amygdaloideae</taxon>
        <taxon>Amygdaleae</taxon>
        <taxon>Prunus</taxon>
    </lineage>
</organism>
<proteinExistence type="predicted"/>
<dbReference type="Proteomes" id="UP000507245">
    <property type="component" value="Unassembled WGS sequence"/>
</dbReference>
<name>A0A6J5WFN6_PRUAR</name>
<evidence type="ECO:0000313" key="3">
    <source>
        <dbReference type="Proteomes" id="UP000507222"/>
    </source>
</evidence>
<accession>A0A6J5WFN6</accession>
<evidence type="ECO:0008006" key="5">
    <source>
        <dbReference type="Google" id="ProtNLM"/>
    </source>
</evidence>
<dbReference type="PANTHER" id="PTHR47723">
    <property type="entry name" value="OS05G0353850 PROTEIN"/>
    <property type="match status" value="1"/>
</dbReference>
<evidence type="ECO:0000313" key="2">
    <source>
        <dbReference type="EMBL" id="CAB4298452.1"/>
    </source>
</evidence>
<keyword evidence="4" id="KW-1185">Reference proteome</keyword>
<dbReference type="EMBL" id="CAEKDK010000002">
    <property type="protein sequence ID" value="CAB4268027.1"/>
    <property type="molecule type" value="Genomic_DNA"/>
</dbReference>
<gene>
    <name evidence="1" type="ORF">CURHAP_LOCUS11029</name>
    <name evidence="2" type="ORF">ORAREDHAP_LOCUS10837</name>
</gene>
<reference evidence="2 3" key="2">
    <citation type="submission" date="2020-05" db="EMBL/GenBank/DDBJ databases">
        <authorList>
            <person name="Campoy J."/>
            <person name="Schneeberger K."/>
            <person name="Spophaly S."/>
        </authorList>
    </citation>
    <scope>NUCLEOTIDE SEQUENCE [LARGE SCALE GENOMIC DNA]</scope>
    <source>
        <strain evidence="2">PruArmRojPasFocal</strain>
    </source>
</reference>
<evidence type="ECO:0000313" key="1">
    <source>
        <dbReference type="EMBL" id="CAB4268027.1"/>
    </source>
</evidence>
<sequence>MVIKNYDEELKAELALRHSRPSSPGLCVRWLPPQGGSCVSVKLNVDGAIDLKYGHRGVGFIVRDSSAALVGGVAMKAPGMVYVLATELYAIKMGISFALDAYRPWKVEGGLVDEIRTLLASRPLAAVHYVQANKTAHQIAQFSLRDRGSFFLDGIVPP</sequence>
<protein>
    <recommendedName>
        <fullName evidence="5">RNase H type-1 domain-containing protein</fullName>
    </recommendedName>
</protein>
<dbReference type="Proteomes" id="UP000507222">
    <property type="component" value="Unassembled WGS sequence"/>
</dbReference>
<reference evidence="4" key="1">
    <citation type="journal article" date="2020" name="Genome Biol.">
        <title>Gamete binning: chromosome-level and haplotype-resolved genome assembly enabled by high-throughput single-cell sequencing of gamete genomes.</title>
        <authorList>
            <person name="Campoy J.A."/>
            <person name="Sun H."/>
            <person name="Goel M."/>
            <person name="Jiao W.-B."/>
            <person name="Folz-Donahue K."/>
            <person name="Wang N."/>
            <person name="Rubio M."/>
            <person name="Liu C."/>
            <person name="Kukat C."/>
            <person name="Ruiz D."/>
            <person name="Huettel B."/>
            <person name="Schneeberger K."/>
        </authorList>
    </citation>
    <scope>NUCLEOTIDE SEQUENCE [LARGE SCALE GENOMIC DNA]</scope>
    <source>
        <strain evidence="4">cv. Rojo Pasion</strain>
    </source>
</reference>
<evidence type="ECO:0000313" key="4">
    <source>
        <dbReference type="Proteomes" id="UP000507245"/>
    </source>
</evidence>